<sequence>MGSFSVASFVNFTAASPPPHPMVVPQPINDLASKINNEGAVFQVAWVLF</sequence>
<accession>A0ABC8K9J2</accession>
<keyword evidence="2" id="KW-1185">Reference proteome</keyword>
<organism evidence="1 2">
    <name type="scientific">Eruca vesicaria subsp. sativa</name>
    <name type="common">Garden rocket</name>
    <name type="synonym">Eruca sativa</name>
    <dbReference type="NCBI Taxonomy" id="29727"/>
    <lineage>
        <taxon>Eukaryota</taxon>
        <taxon>Viridiplantae</taxon>
        <taxon>Streptophyta</taxon>
        <taxon>Embryophyta</taxon>
        <taxon>Tracheophyta</taxon>
        <taxon>Spermatophyta</taxon>
        <taxon>Magnoliopsida</taxon>
        <taxon>eudicotyledons</taxon>
        <taxon>Gunneridae</taxon>
        <taxon>Pentapetalae</taxon>
        <taxon>rosids</taxon>
        <taxon>malvids</taxon>
        <taxon>Brassicales</taxon>
        <taxon>Brassicaceae</taxon>
        <taxon>Brassiceae</taxon>
        <taxon>Eruca</taxon>
    </lineage>
</organism>
<comment type="caution">
    <text evidence="1">The sequence shown here is derived from an EMBL/GenBank/DDBJ whole genome shotgun (WGS) entry which is preliminary data.</text>
</comment>
<gene>
    <name evidence="1" type="ORF">ERUC_LOCUS19256</name>
</gene>
<evidence type="ECO:0000313" key="1">
    <source>
        <dbReference type="EMBL" id="CAH8353501.1"/>
    </source>
</evidence>
<dbReference type="Proteomes" id="UP001642260">
    <property type="component" value="Unassembled WGS sequence"/>
</dbReference>
<dbReference type="AlphaFoldDB" id="A0ABC8K9J2"/>
<reference evidence="1 2" key="1">
    <citation type="submission" date="2022-03" db="EMBL/GenBank/DDBJ databases">
        <authorList>
            <person name="Macdonald S."/>
            <person name="Ahmed S."/>
            <person name="Newling K."/>
        </authorList>
    </citation>
    <scope>NUCLEOTIDE SEQUENCE [LARGE SCALE GENOMIC DNA]</scope>
</reference>
<evidence type="ECO:0000313" key="2">
    <source>
        <dbReference type="Proteomes" id="UP001642260"/>
    </source>
</evidence>
<dbReference type="EMBL" id="CAKOAT010182821">
    <property type="protein sequence ID" value="CAH8353501.1"/>
    <property type="molecule type" value="Genomic_DNA"/>
</dbReference>
<protein>
    <submittedName>
        <fullName evidence="1">Uncharacterized protein</fullName>
    </submittedName>
</protein>
<name>A0ABC8K9J2_ERUVS</name>
<proteinExistence type="predicted"/>